<accession>A0A844YDM5</accession>
<dbReference type="PROSITE" id="PS50949">
    <property type="entry name" value="HTH_GNTR"/>
    <property type="match status" value="1"/>
</dbReference>
<dbReference type="Pfam" id="PF00392">
    <property type="entry name" value="GntR"/>
    <property type="match status" value="1"/>
</dbReference>
<dbReference type="GO" id="GO:0003677">
    <property type="term" value="F:DNA binding"/>
    <property type="evidence" value="ECO:0007669"/>
    <property type="project" value="UniProtKB-KW"/>
</dbReference>
<dbReference type="Pfam" id="PF07729">
    <property type="entry name" value="FCD"/>
    <property type="match status" value="1"/>
</dbReference>
<comment type="caution">
    <text evidence="5">The sequence shown here is derived from an EMBL/GenBank/DDBJ whole genome shotgun (WGS) entry which is preliminary data.</text>
</comment>
<dbReference type="SMART" id="SM00345">
    <property type="entry name" value="HTH_GNTR"/>
    <property type="match status" value="1"/>
</dbReference>
<dbReference type="SUPFAM" id="SSF48008">
    <property type="entry name" value="GntR ligand-binding domain-like"/>
    <property type="match status" value="1"/>
</dbReference>
<evidence type="ECO:0000313" key="6">
    <source>
        <dbReference type="Proteomes" id="UP000445582"/>
    </source>
</evidence>
<dbReference type="Proteomes" id="UP000445582">
    <property type="component" value="Unassembled WGS sequence"/>
</dbReference>
<dbReference type="InterPro" id="IPR008920">
    <property type="entry name" value="TF_FadR/GntR_C"/>
</dbReference>
<dbReference type="Gene3D" id="1.20.120.530">
    <property type="entry name" value="GntR ligand-binding domain-like"/>
    <property type="match status" value="1"/>
</dbReference>
<dbReference type="SUPFAM" id="SSF46785">
    <property type="entry name" value="Winged helix' DNA-binding domain"/>
    <property type="match status" value="1"/>
</dbReference>
<keyword evidence="3" id="KW-0804">Transcription</keyword>
<dbReference type="GO" id="GO:0003700">
    <property type="term" value="F:DNA-binding transcription factor activity"/>
    <property type="evidence" value="ECO:0007669"/>
    <property type="project" value="InterPro"/>
</dbReference>
<dbReference type="InterPro" id="IPR000524">
    <property type="entry name" value="Tscrpt_reg_HTH_GntR"/>
</dbReference>
<keyword evidence="1" id="KW-0805">Transcription regulation</keyword>
<dbReference type="CDD" id="cd07377">
    <property type="entry name" value="WHTH_GntR"/>
    <property type="match status" value="1"/>
</dbReference>
<gene>
    <name evidence="5" type="ORF">GRI48_04515</name>
</gene>
<dbReference type="EMBL" id="WTYN01000001">
    <property type="protein sequence ID" value="MXO62271.1"/>
    <property type="molecule type" value="Genomic_DNA"/>
</dbReference>
<dbReference type="InterPro" id="IPR036390">
    <property type="entry name" value="WH_DNA-bd_sf"/>
</dbReference>
<proteinExistence type="predicted"/>
<evidence type="ECO:0000256" key="1">
    <source>
        <dbReference type="ARBA" id="ARBA00023015"/>
    </source>
</evidence>
<evidence type="ECO:0000256" key="2">
    <source>
        <dbReference type="ARBA" id="ARBA00023125"/>
    </source>
</evidence>
<organism evidence="5 6">
    <name type="scientific">Qipengyuania oceanensis</name>
    <dbReference type="NCBI Taxonomy" id="1463597"/>
    <lineage>
        <taxon>Bacteria</taxon>
        <taxon>Pseudomonadati</taxon>
        <taxon>Pseudomonadota</taxon>
        <taxon>Alphaproteobacteria</taxon>
        <taxon>Sphingomonadales</taxon>
        <taxon>Erythrobacteraceae</taxon>
        <taxon>Qipengyuania</taxon>
    </lineage>
</organism>
<dbReference type="OrthoDB" id="7620579at2"/>
<name>A0A844YDM5_9SPHN</name>
<dbReference type="InterPro" id="IPR011711">
    <property type="entry name" value="GntR_C"/>
</dbReference>
<keyword evidence="2" id="KW-0238">DNA-binding</keyword>
<evidence type="ECO:0000259" key="4">
    <source>
        <dbReference type="PROSITE" id="PS50949"/>
    </source>
</evidence>
<feature type="domain" description="HTH gntR-type" evidence="4">
    <location>
        <begin position="2"/>
        <end position="69"/>
    </location>
</feature>
<dbReference type="PANTHER" id="PTHR43537">
    <property type="entry name" value="TRANSCRIPTIONAL REGULATOR, GNTR FAMILY"/>
    <property type="match status" value="1"/>
</dbReference>
<sequence length="225" mass="25033">MAKASDKAYSAIRAMILSGELVPGQQLSEEALAEQCDVSRTPVRDALRRLEADLLIRRSESQRSFVADWSIDDVEDSFELRAMLEGLAARRAADRMTREILDRLRACNARIGAAVRGKSPDITAFLEANLTFHEIILETSGSRRLTSLLGALIEQPVVWRTAQHYGPDAFHKSHSEHEDLLAAFARRDGEWAQAIMAGHIRRAFHAYADAHSGLASIDRKTARQA</sequence>
<evidence type="ECO:0000313" key="5">
    <source>
        <dbReference type="EMBL" id="MXO62271.1"/>
    </source>
</evidence>
<dbReference type="AlphaFoldDB" id="A0A844YDM5"/>
<dbReference type="InterPro" id="IPR036388">
    <property type="entry name" value="WH-like_DNA-bd_sf"/>
</dbReference>
<dbReference type="PANTHER" id="PTHR43537:SF5">
    <property type="entry name" value="UXU OPERON TRANSCRIPTIONAL REGULATOR"/>
    <property type="match status" value="1"/>
</dbReference>
<dbReference type="Gene3D" id="1.10.10.10">
    <property type="entry name" value="Winged helix-like DNA-binding domain superfamily/Winged helix DNA-binding domain"/>
    <property type="match status" value="1"/>
</dbReference>
<protein>
    <submittedName>
        <fullName evidence="5">FCD domain-containing protein</fullName>
    </submittedName>
</protein>
<keyword evidence="6" id="KW-1185">Reference proteome</keyword>
<evidence type="ECO:0000256" key="3">
    <source>
        <dbReference type="ARBA" id="ARBA00023163"/>
    </source>
</evidence>
<dbReference type="RefSeq" id="WP_160672017.1">
    <property type="nucleotide sequence ID" value="NZ_WTYN01000001.1"/>
</dbReference>
<dbReference type="SMART" id="SM00895">
    <property type="entry name" value="FCD"/>
    <property type="match status" value="1"/>
</dbReference>
<reference evidence="5 6" key="1">
    <citation type="submission" date="2019-12" db="EMBL/GenBank/DDBJ databases">
        <title>Genomic-based taxomic classification of the family Erythrobacteraceae.</title>
        <authorList>
            <person name="Xu L."/>
        </authorList>
    </citation>
    <scope>NUCLEOTIDE SEQUENCE [LARGE SCALE GENOMIC DNA]</scope>
    <source>
        <strain evidence="5 6">MCCC 1A09965</strain>
    </source>
</reference>